<gene>
    <name evidence="1" type="ORF">HHK36_007594</name>
</gene>
<organism evidence="1 2">
    <name type="scientific">Tetracentron sinense</name>
    <name type="common">Spur-leaf</name>
    <dbReference type="NCBI Taxonomy" id="13715"/>
    <lineage>
        <taxon>Eukaryota</taxon>
        <taxon>Viridiplantae</taxon>
        <taxon>Streptophyta</taxon>
        <taxon>Embryophyta</taxon>
        <taxon>Tracheophyta</taxon>
        <taxon>Spermatophyta</taxon>
        <taxon>Magnoliopsida</taxon>
        <taxon>Trochodendrales</taxon>
        <taxon>Trochodendraceae</taxon>
        <taxon>Tetracentron</taxon>
    </lineage>
</organism>
<name>A0A834ZS28_TETSI</name>
<accession>A0A834ZS28</accession>
<sequence length="92" mass="10462">MAERTRSDRNGGKAFPTIRSLCYRDKTEIVRTQRKTPTTDVAPTLPLYRSAPALQVRLEDFELFAIDRLRVLKGISDGLSRGRKPEGMEKLV</sequence>
<dbReference type="OrthoDB" id="421393at2759"/>
<dbReference type="Gene3D" id="1.20.930.80">
    <property type="match status" value="1"/>
</dbReference>
<evidence type="ECO:0000313" key="1">
    <source>
        <dbReference type="EMBL" id="KAF8408441.1"/>
    </source>
</evidence>
<dbReference type="EMBL" id="JABCRI010000004">
    <property type="protein sequence ID" value="KAF8408441.1"/>
    <property type="molecule type" value="Genomic_DNA"/>
</dbReference>
<reference evidence="1 2" key="1">
    <citation type="submission" date="2020-04" db="EMBL/GenBank/DDBJ databases">
        <title>Plant Genome Project.</title>
        <authorList>
            <person name="Zhang R.-G."/>
        </authorList>
    </citation>
    <scope>NUCLEOTIDE SEQUENCE [LARGE SCALE GENOMIC DNA]</scope>
    <source>
        <strain evidence="1">YNK0</strain>
        <tissue evidence="1">Leaf</tissue>
    </source>
</reference>
<protein>
    <submittedName>
        <fullName evidence="1">Uncharacterized protein</fullName>
    </submittedName>
</protein>
<dbReference type="Proteomes" id="UP000655225">
    <property type="component" value="Unassembled WGS sequence"/>
</dbReference>
<dbReference type="AlphaFoldDB" id="A0A834ZS28"/>
<proteinExistence type="predicted"/>
<keyword evidence="2" id="KW-1185">Reference proteome</keyword>
<comment type="caution">
    <text evidence="1">The sequence shown here is derived from an EMBL/GenBank/DDBJ whole genome shotgun (WGS) entry which is preliminary data.</text>
</comment>
<evidence type="ECO:0000313" key="2">
    <source>
        <dbReference type="Proteomes" id="UP000655225"/>
    </source>
</evidence>